<dbReference type="CDD" id="cd01433">
    <property type="entry name" value="Ribosomal_L16_L10e"/>
    <property type="match status" value="1"/>
</dbReference>
<evidence type="ECO:0000256" key="4">
    <source>
        <dbReference type="ARBA" id="ARBA00035302"/>
    </source>
</evidence>
<dbReference type="Proteomes" id="UP001642520">
    <property type="component" value="Unassembled WGS sequence"/>
</dbReference>
<evidence type="ECO:0000313" key="7">
    <source>
        <dbReference type="Proteomes" id="UP001642520"/>
    </source>
</evidence>
<dbReference type="InterPro" id="IPR036920">
    <property type="entry name" value="Ribosomal_uL16_sf"/>
</dbReference>
<organism evidence="6 7">
    <name type="scientific">Xylocopa violacea</name>
    <name type="common">Violet carpenter bee</name>
    <name type="synonym">Apis violacea</name>
    <dbReference type="NCBI Taxonomy" id="135666"/>
    <lineage>
        <taxon>Eukaryota</taxon>
        <taxon>Metazoa</taxon>
        <taxon>Ecdysozoa</taxon>
        <taxon>Arthropoda</taxon>
        <taxon>Hexapoda</taxon>
        <taxon>Insecta</taxon>
        <taxon>Pterygota</taxon>
        <taxon>Neoptera</taxon>
        <taxon>Endopterygota</taxon>
        <taxon>Hymenoptera</taxon>
        <taxon>Apocrita</taxon>
        <taxon>Aculeata</taxon>
        <taxon>Apoidea</taxon>
        <taxon>Anthophila</taxon>
        <taxon>Apidae</taxon>
        <taxon>Xylocopa</taxon>
        <taxon>Xylocopa</taxon>
    </lineage>
</organism>
<dbReference type="InterPro" id="IPR016180">
    <property type="entry name" value="Ribosomal_uL16_dom"/>
</dbReference>
<keyword evidence="7" id="KW-1185">Reference proteome</keyword>
<dbReference type="EMBL" id="CAXAJV020001300">
    <property type="protein sequence ID" value="CAL7950703.1"/>
    <property type="molecule type" value="Genomic_DNA"/>
</dbReference>
<keyword evidence="2" id="KW-0689">Ribosomal protein</keyword>
<dbReference type="PANTHER" id="PTHR12220:SF13">
    <property type="entry name" value="LARGE RIBOSOMAL SUBUNIT PROTEIN UL16M"/>
    <property type="match status" value="1"/>
</dbReference>
<evidence type="ECO:0000313" key="6">
    <source>
        <dbReference type="EMBL" id="CAL7950703.1"/>
    </source>
</evidence>
<protein>
    <recommendedName>
        <fullName evidence="4">Large ribosomal subunit protein uL16m</fullName>
    </recommendedName>
    <alternativeName>
        <fullName evidence="5">39S ribosomal protein L16, mitochondrial</fullName>
    </alternativeName>
</protein>
<evidence type="ECO:0000256" key="3">
    <source>
        <dbReference type="ARBA" id="ARBA00023274"/>
    </source>
</evidence>
<reference evidence="6 7" key="1">
    <citation type="submission" date="2024-08" db="EMBL/GenBank/DDBJ databases">
        <authorList>
            <person name="Will J Nash"/>
            <person name="Angela Man"/>
            <person name="Seanna McTaggart"/>
            <person name="Kendall Baker"/>
            <person name="Tom Barker"/>
            <person name="Leah Catchpole"/>
            <person name="Alex Durrant"/>
            <person name="Karim Gharbi"/>
            <person name="Naomi Irish"/>
            <person name="Gemy Kaithakottil"/>
            <person name="Debby Ku"/>
            <person name="Aaliyah Providence"/>
            <person name="Felix Shaw"/>
            <person name="David Swarbreck"/>
            <person name="Chris Watkins"/>
            <person name="Ann M. McCartney"/>
            <person name="Giulio Formenti"/>
            <person name="Alice Mouton"/>
            <person name="Noel Vella"/>
            <person name="Bjorn M von Reumont"/>
            <person name="Adriana Vella"/>
            <person name="Wilfried Haerty"/>
        </authorList>
    </citation>
    <scope>NUCLEOTIDE SEQUENCE [LARGE SCALE GENOMIC DNA]</scope>
</reference>
<evidence type="ECO:0000256" key="5">
    <source>
        <dbReference type="ARBA" id="ARBA00035440"/>
    </source>
</evidence>
<dbReference type="SUPFAM" id="SSF54686">
    <property type="entry name" value="Ribosomal protein L16p/L10e"/>
    <property type="match status" value="1"/>
</dbReference>
<dbReference type="InterPro" id="IPR000114">
    <property type="entry name" value="Ribosomal_uL16_bact-type"/>
</dbReference>
<evidence type="ECO:0000256" key="1">
    <source>
        <dbReference type="ARBA" id="ARBA00008931"/>
    </source>
</evidence>
<proteinExistence type="inferred from homology"/>
<comment type="caution">
    <text evidence="6">The sequence shown here is derived from an EMBL/GenBank/DDBJ whole genome shotgun (WGS) entry which is preliminary data.</text>
</comment>
<evidence type="ECO:0000256" key="2">
    <source>
        <dbReference type="ARBA" id="ARBA00022980"/>
    </source>
</evidence>
<accession>A0ABP1PFX8</accession>
<name>A0ABP1PFX8_XYLVO</name>
<dbReference type="InterPro" id="IPR047873">
    <property type="entry name" value="Ribosomal_uL16"/>
</dbReference>
<dbReference type="PANTHER" id="PTHR12220">
    <property type="entry name" value="50S/60S RIBOSOMAL PROTEIN L16"/>
    <property type="match status" value="1"/>
</dbReference>
<sequence>MNTMLQVQRGIAKLLLSPLYTRMSVPAAGVNSFAPPPSMDDVEFPDRSRLKVYPKVPQFPSHLRPYKTQKRLRLMRGPEPYHNTLLHKQYGIIATSGGRLRYEHFEMIRMMFVRKIDYNKTFTIWRVPAPWQPISKKSLGLRMGCGKGPIKHYVTPVKAGQVIVEVGGYIEYFEVKHVLKNVAKRLPLDAMAVTQEIMDKMAEAERKLQEENQNPWTWKYIIQNNMLGCHRWISTYDKQWFNKYT</sequence>
<dbReference type="Gene3D" id="3.90.1170.10">
    <property type="entry name" value="Ribosomal protein L10e/L16"/>
    <property type="match status" value="1"/>
</dbReference>
<gene>
    <name evidence="6" type="ORF">XYLVIOL_LOCUS10129</name>
</gene>
<comment type="similarity">
    <text evidence="1">Belongs to the universal ribosomal protein uL16 family.</text>
</comment>
<dbReference type="Pfam" id="PF00252">
    <property type="entry name" value="Ribosomal_L16"/>
    <property type="match status" value="1"/>
</dbReference>
<keyword evidence="3" id="KW-0687">Ribonucleoprotein</keyword>